<dbReference type="InterPro" id="IPR027417">
    <property type="entry name" value="P-loop_NTPase"/>
</dbReference>
<dbReference type="PANTHER" id="PTHR24031">
    <property type="entry name" value="RNA HELICASE"/>
    <property type="match status" value="1"/>
</dbReference>
<evidence type="ECO:0000313" key="10">
    <source>
        <dbReference type="EMBL" id="CAL5221928.1"/>
    </source>
</evidence>
<comment type="caution">
    <text evidence="10">The sequence shown here is derived from an EMBL/GenBank/DDBJ whole genome shotgun (WGS) entry which is preliminary data.</text>
</comment>
<evidence type="ECO:0000256" key="1">
    <source>
        <dbReference type="ARBA" id="ARBA00022741"/>
    </source>
</evidence>
<feature type="short sequence motif" description="Q motif" evidence="5">
    <location>
        <begin position="53"/>
        <end position="86"/>
    </location>
</feature>
<keyword evidence="4 6" id="KW-0067">ATP-binding</keyword>
<proteinExistence type="inferred from homology"/>
<dbReference type="PROSITE" id="PS51192">
    <property type="entry name" value="HELICASE_ATP_BIND_1"/>
    <property type="match status" value="1"/>
</dbReference>
<reference evidence="10 11" key="1">
    <citation type="submission" date="2024-06" db="EMBL/GenBank/DDBJ databases">
        <authorList>
            <person name="Kraege A."/>
            <person name="Thomma B."/>
        </authorList>
    </citation>
    <scope>NUCLEOTIDE SEQUENCE [LARGE SCALE GENOMIC DNA]</scope>
</reference>
<keyword evidence="3 6" id="KW-0347">Helicase</keyword>
<accession>A0ABP1FPQ2</accession>
<evidence type="ECO:0000256" key="5">
    <source>
        <dbReference type="PROSITE-ProRule" id="PRU00552"/>
    </source>
</evidence>
<comment type="domain">
    <text evidence="6">The Q motif is unique to and characteristic of the DEAD box family of RNA helicases and controls ATP binding and hydrolysis.</text>
</comment>
<evidence type="ECO:0000256" key="4">
    <source>
        <dbReference type="ARBA" id="ARBA00022840"/>
    </source>
</evidence>
<dbReference type="InterPro" id="IPR014014">
    <property type="entry name" value="RNA_helicase_DEAD_Q_motif"/>
</dbReference>
<dbReference type="SUPFAM" id="SSF52540">
    <property type="entry name" value="P-loop containing nucleoside triphosphate hydrolases"/>
    <property type="match status" value="1"/>
</dbReference>
<name>A0ABP1FPQ2_9CHLO</name>
<keyword evidence="11" id="KW-1185">Reference proteome</keyword>
<dbReference type="PROSITE" id="PS51195">
    <property type="entry name" value="Q_MOTIF"/>
    <property type="match status" value="1"/>
</dbReference>
<feature type="domain" description="DEAD-box RNA helicase Q" evidence="9">
    <location>
        <begin position="53"/>
        <end position="86"/>
    </location>
</feature>
<keyword evidence="1 6" id="KW-0547">Nucleotide-binding</keyword>
<evidence type="ECO:0000313" key="11">
    <source>
        <dbReference type="Proteomes" id="UP001497392"/>
    </source>
</evidence>
<evidence type="ECO:0000256" key="2">
    <source>
        <dbReference type="ARBA" id="ARBA00022801"/>
    </source>
</evidence>
<dbReference type="InterPro" id="IPR014001">
    <property type="entry name" value="Helicase_ATP-bd"/>
</dbReference>
<organism evidence="10 11">
    <name type="scientific">Coccomyxa viridis</name>
    <dbReference type="NCBI Taxonomy" id="1274662"/>
    <lineage>
        <taxon>Eukaryota</taxon>
        <taxon>Viridiplantae</taxon>
        <taxon>Chlorophyta</taxon>
        <taxon>core chlorophytes</taxon>
        <taxon>Trebouxiophyceae</taxon>
        <taxon>Trebouxiophyceae incertae sedis</taxon>
        <taxon>Coccomyxaceae</taxon>
        <taxon>Coccomyxa</taxon>
    </lineage>
</organism>
<evidence type="ECO:0000259" key="8">
    <source>
        <dbReference type="PROSITE" id="PS51192"/>
    </source>
</evidence>
<sequence>MDSNHEGLPGLEPQNQENDRAKINGRSANEEAWHATSAAADGNESGTIYSSAVSFEDLDISPKLQAELLQGLYVEMGFTKPSRIQAQTLPLILQHPYKSLIAQAHNGSGKTTCFALAMLSRVDASVNQPQALCLCPTRELVAQNVMVLEKMGKFTSIRTTSTIAVTPASASRQADPFVGP</sequence>
<feature type="region of interest" description="Disordered" evidence="7">
    <location>
        <begin position="1"/>
        <end position="42"/>
    </location>
</feature>
<evidence type="ECO:0000256" key="3">
    <source>
        <dbReference type="ARBA" id="ARBA00022806"/>
    </source>
</evidence>
<dbReference type="EC" id="3.6.4.13" evidence="6"/>
<keyword evidence="6" id="KW-0694">RNA-binding</keyword>
<evidence type="ECO:0000256" key="7">
    <source>
        <dbReference type="SAM" id="MobiDB-lite"/>
    </source>
</evidence>
<comment type="similarity">
    <text evidence="6">Belongs to the DEAD box helicase family.</text>
</comment>
<gene>
    <name evidence="10" type="primary">g4201</name>
    <name evidence="10" type="ORF">VP750_LOCUS3587</name>
</gene>
<protein>
    <recommendedName>
        <fullName evidence="6">ATP-dependent RNA helicase</fullName>
        <ecNumber evidence="6">3.6.4.13</ecNumber>
    </recommendedName>
</protein>
<keyword evidence="2 6" id="KW-0378">Hydrolase</keyword>
<feature type="domain" description="Helicase ATP-binding" evidence="8">
    <location>
        <begin position="91"/>
        <end position="180"/>
    </location>
</feature>
<dbReference type="EMBL" id="CAXHTA020000006">
    <property type="protein sequence ID" value="CAL5221928.1"/>
    <property type="molecule type" value="Genomic_DNA"/>
</dbReference>
<dbReference type="Proteomes" id="UP001497392">
    <property type="component" value="Unassembled WGS sequence"/>
</dbReference>
<dbReference type="Pfam" id="PF00270">
    <property type="entry name" value="DEAD"/>
    <property type="match status" value="1"/>
</dbReference>
<dbReference type="InterPro" id="IPR011545">
    <property type="entry name" value="DEAD/DEAH_box_helicase_dom"/>
</dbReference>
<comment type="function">
    <text evidence="6">RNA helicase.</text>
</comment>
<evidence type="ECO:0000256" key="6">
    <source>
        <dbReference type="RuleBase" id="RU365068"/>
    </source>
</evidence>
<dbReference type="Gene3D" id="3.40.50.300">
    <property type="entry name" value="P-loop containing nucleotide triphosphate hydrolases"/>
    <property type="match status" value="1"/>
</dbReference>
<feature type="compositionally biased region" description="Basic and acidic residues" evidence="7">
    <location>
        <begin position="17"/>
        <end position="33"/>
    </location>
</feature>
<comment type="catalytic activity">
    <reaction evidence="6">
        <text>ATP + H2O = ADP + phosphate + H(+)</text>
        <dbReference type="Rhea" id="RHEA:13065"/>
        <dbReference type="ChEBI" id="CHEBI:15377"/>
        <dbReference type="ChEBI" id="CHEBI:15378"/>
        <dbReference type="ChEBI" id="CHEBI:30616"/>
        <dbReference type="ChEBI" id="CHEBI:43474"/>
        <dbReference type="ChEBI" id="CHEBI:456216"/>
        <dbReference type="EC" id="3.6.4.13"/>
    </reaction>
</comment>
<evidence type="ECO:0000259" key="9">
    <source>
        <dbReference type="PROSITE" id="PS51195"/>
    </source>
</evidence>